<dbReference type="PRINTS" id="PR00080">
    <property type="entry name" value="SDRFAMILY"/>
</dbReference>
<protein>
    <recommendedName>
        <fullName evidence="7">Carbonyl reductase</fullName>
    </recommendedName>
</protein>
<evidence type="ECO:0000256" key="2">
    <source>
        <dbReference type="ARBA" id="ARBA00022857"/>
    </source>
</evidence>
<accession>A0A507B5N7</accession>
<dbReference type="Gene3D" id="3.40.50.720">
    <property type="entry name" value="NAD(P)-binding Rossmann-like Domain"/>
    <property type="match status" value="1"/>
</dbReference>
<comment type="similarity">
    <text evidence="1 4">Belongs to the short-chain dehydrogenases/reductases (SDR) family.</text>
</comment>
<dbReference type="InterPro" id="IPR002347">
    <property type="entry name" value="SDR_fam"/>
</dbReference>
<gene>
    <name evidence="5" type="ORF">E0L32_000846</name>
</gene>
<evidence type="ECO:0000256" key="1">
    <source>
        <dbReference type="ARBA" id="ARBA00006484"/>
    </source>
</evidence>
<proteinExistence type="inferred from homology"/>
<keyword evidence="2" id="KW-0521">NADP</keyword>
<dbReference type="EMBL" id="SKBQ01000003">
    <property type="protein sequence ID" value="TPX12669.1"/>
    <property type="molecule type" value="Genomic_DNA"/>
</dbReference>
<dbReference type="STRING" id="1093900.A0A507B5N7"/>
<dbReference type="PRINTS" id="PR00081">
    <property type="entry name" value="GDHRDH"/>
</dbReference>
<dbReference type="SUPFAM" id="SSF51735">
    <property type="entry name" value="NAD(P)-binding Rossmann-fold domains"/>
    <property type="match status" value="1"/>
</dbReference>
<dbReference type="OrthoDB" id="1933717at2759"/>
<evidence type="ECO:0008006" key="7">
    <source>
        <dbReference type="Google" id="ProtNLM"/>
    </source>
</evidence>
<dbReference type="PANTHER" id="PTHR43963">
    <property type="entry name" value="CARBONYL REDUCTASE 1-RELATED"/>
    <property type="match status" value="1"/>
</dbReference>
<organism evidence="5 6">
    <name type="scientific">Thyridium curvatum</name>
    <dbReference type="NCBI Taxonomy" id="1093900"/>
    <lineage>
        <taxon>Eukaryota</taxon>
        <taxon>Fungi</taxon>
        <taxon>Dikarya</taxon>
        <taxon>Ascomycota</taxon>
        <taxon>Pezizomycotina</taxon>
        <taxon>Sordariomycetes</taxon>
        <taxon>Sordariomycetidae</taxon>
        <taxon>Thyridiales</taxon>
        <taxon>Thyridiaceae</taxon>
        <taxon>Thyridium</taxon>
    </lineage>
</organism>
<evidence type="ECO:0000313" key="5">
    <source>
        <dbReference type="EMBL" id="TPX12669.1"/>
    </source>
</evidence>
<keyword evidence="3" id="KW-0560">Oxidoreductase</keyword>
<dbReference type="GeneID" id="41968293"/>
<comment type="caution">
    <text evidence="5">The sequence shown here is derived from an EMBL/GenBank/DDBJ whole genome shotgun (WGS) entry which is preliminary data.</text>
</comment>
<name>A0A507B5N7_9PEZI</name>
<dbReference type="AlphaFoldDB" id="A0A507B5N7"/>
<dbReference type="InParanoid" id="A0A507B5N7"/>
<reference evidence="5 6" key="1">
    <citation type="submission" date="2019-06" db="EMBL/GenBank/DDBJ databases">
        <title>Draft genome sequence of the filamentous fungus Phialemoniopsis curvata isolated from diesel fuel.</title>
        <authorList>
            <person name="Varaljay V.A."/>
            <person name="Lyon W.J."/>
            <person name="Crouch A.L."/>
            <person name="Drake C.E."/>
            <person name="Hollomon J.M."/>
            <person name="Nadeau L.J."/>
            <person name="Nunn H.S."/>
            <person name="Stevenson B.S."/>
            <person name="Bojanowski C.L."/>
            <person name="Crookes-Goodson W.J."/>
        </authorList>
    </citation>
    <scope>NUCLEOTIDE SEQUENCE [LARGE SCALE GENOMIC DNA]</scope>
    <source>
        <strain evidence="5 6">D216</strain>
    </source>
</reference>
<dbReference type="InterPro" id="IPR036291">
    <property type="entry name" value="NAD(P)-bd_dom_sf"/>
</dbReference>
<dbReference type="Pfam" id="PF00106">
    <property type="entry name" value="adh_short"/>
    <property type="match status" value="2"/>
</dbReference>
<keyword evidence="6" id="KW-1185">Reference proteome</keyword>
<evidence type="ECO:0000313" key="6">
    <source>
        <dbReference type="Proteomes" id="UP000319257"/>
    </source>
</evidence>
<dbReference type="PANTHER" id="PTHR43963:SF6">
    <property type="entry name" value="CHAIN DEHYDROGENASE FAMILY PROTEIN, PUTATIVE (AFU_ORTHOLOGUE AFUA_3G15350)-RELATED"/>
    <property type="match status" value="1"/>
</dbReference>
<dbReference type="RefSeq" id="XP_030994380.1">
    <property type="nucleotide sequence ID" value="XM_031143327.1"/>
</dbReference>
<dbReference type="Proteomes" id="UP000319257">
    <property type="component" value="Unassembled WGS sequence"/>
</dbReference>
<evidence type="ECO:0000256" key="3">
    <source>
        <dbReference type="ARBA" id="ARBA00023002"/>
    </source>
</evidence>
<sequence>MPYARVGVVTGANKGVGNAIVRQLALQYPKSRLNSGPFLIYLTARDQTRGEEALESLRQDPQLSQAGALSSAGGLSEIKFHSLDIASSGSINAFKEFIKKEHPEGIDLLINNAGIAMQGFDTNVVKTTLRCNYYGTLEMVNTFLPLMKPLPTSRIVNVASISGALDKYSPQLVERFRAARTVADSTALMEDFTDAVIRGKEKDEGWPSAAYAVSKAGVIAMTGAVAAAEAQKDNGVVINSCCPGWVVTDMTRGKGVKTPDQGAQTPVMLAFGDDGGQTGLFWRDEKVLDW</sequence>
<dbReference type="GO" id="GO:0016491">
    <property type="term" value="F:oxidoreductase activity"/>
    <property type="evidence" value="ECO:0007669"/>
    <property type="project" value="UniProtKB-KW"/>
</dbReference>
<evidence type="ECO:0000256" key="4">
    <source>
        <dbReference type="RuleBase" id="RU000363"/>
    </source>
</evidence>